<dbReference type="Pfam" id="PF20169">
    <property type="entry name" value="DUF6537"/>
    <property type="match status" value="1"/>
</dbReference>
<keyword evidence="12" id="KW-1185">Reference proteome</keyword>
<dbReference type="RefSeq" id="WP_259312358.1">
    <property type="nucleotide sequence ID" value="NZ_CP087164.1"/>
</dbReference>
<dbReference type="SUPFAM" id="SSF52922">
    <property type="entry name" value="TK C-terminal domain-like"/>
    <property type="match status" value="1"/>
</dbReference>
<dbReference type="InterPro" id="IPR002880">
    <property type="entry name" value="Pyrv_Fd/Flavodoxin_OxRdtase_N"/>
</dbReference>
<keyword evidence="4" id="KW-0560">Oxidoreductase</keyword>
<dbReference type="GO" id="GO:0051539">
    <property type="term" value="F:4 iron, 4 sulfur cluster binding"/>
    <property type="evidence" value="ECO:0007669"/>
    <property type="project" value="UniProtKB-KW"/>
</dbReference>
<feature type="domain" description="Pyruvate/ketoisovalerate oxidoreductase catalytic" evidence="8">
    <location>
        <begin position="732"/>
        <end position="919"/>
    </location>
</feature>
<keyword evidence="6" id="KW-0411">Iron-sulfur</keyword>
<evidence type="ECO:0000256" key="3">
    <source>
        <dbReference type="ARBA" id="ARBA00022982"/>
    </source>
</evidence>
<dbReference type="SUPFAM" id="SSF53323">
    <property type="entry name" value="Pyruvate-ferredoxin oxidoreductase, PFOR, domain III"/>
    <property type="match status" value="1"/>
</dbReference>
<proteinExistence type="predicted"/>
<evidence type="ECO:0000256" key="1">
    <source>
        <dbReference type="ARBA" id="ARBA00022448"/>
    </source>
</evidence>
<dbReference type="AlphaFoldDB" id="A0A9E6Y2G6"/>
<dbReference type="Proteomes" id="UP001162834">
    <property type="component" value="Chromosome"/>
</dbReference>
<dbReference type="InterPro" id="IPR002869">
    <property type="entry name" value="Pyrv_flavodox_OxRed_cen"/>
</dbReference>
<evidence type="ECO:0000256" key="2">
    <source>
        <dbReference type="ARBA" id="ARBA00022485"/>
    </source>
</evidence>
<evidence type="ECO:0000256" key="6">
    <source>
        <dbReference type="ARBA" id="ARBA00023014"/>
    </source>
</evidence>
<dbReference type="PANTHER" id="PTHR48084:SF3">
    <property type="entry name" value="SUBUNIT OF PYRUVATE:FLAVODOXIN OXIDOREDUCTASE"/>
    <property type="match status" value="1"/>
</dbReference>
<accession>A0A9E6Y2G6</accession>
<dbReference type="InterPro" id="IPR051457">
    <property type="entry name" value="2-oxoacid:Fd_oxidoreductase"/>
</dbReference>
<evidence type="ECO:0000256" key="7">
    <source>
        <dbReference type="SAM" id="MobiDB-lite"/>
    </source>
</evidence>
<dbReference type="InterPro" id="IPR009014">
    <property type="entry name" value="Transketo_C/PFOR_II"/>
</dbReference>
<dbReference type="NCBIfam" id="NF009589">
    <property type="entry name" value="PRK13030.1"/>
    <property type="match status" value="1"/>
</dbReference>
<dbReference type="GO" id="GO:0030976">
    <property type="term" value="F:thiamine pyrophosphate binding"/>
    <property type="evidence" value="ECO:0007669"/>
    <property type="project" value="InterPro"/>
</dbReference>
<evidence type="ECO:0000259" key="8">
    <source>
        <dbReference type="Pfam" id="PF01558"/>
    </source>
</evidence>
<dbReference type="Gene3D" id="3.40.920.10">
    <property type="entry name" value="Pyruvate-ferredoxin oxidoreductase, PFOR, domain III"/>
    <property type="match status" value="1"/>
</dbReference>
<dbReference type="InterPro" id="IPR046667">
    <property type="entry name" value="DUF6537"/>
</dbReference>
<gene>
    <name evidence="11" type="ORF">DSM104329_04757</name>
</gene>
<dbReference type="SUPFAM" id="SSF52518">
    <property type="entry name" value="Thiamin diphosphate-binding fold (THDP-binding)"/>
    <property type="match status" value="2"/>
</dbReference>
<organism evidence="11 12">
    <name type="scientific">Capillimicrobium parvum</name>
    <dbReference type="NCBI Taxonomy" id="2884022"/>
    <lineage>
        <taxon>Bacteria</taxon>
        <taxon>Bacillati</taxon>
        <taxon>Actinomycetota</taxon>
        <taxon>Thermoleophilia</taxon>
        <taxon>Solirubrobacterales</taxon>
        <taxon>Capillimicrobiaceae</taxon>
        <taxon>Capillimicrobium</taxon>
    </lineage>
</organism>
<evidence type="ECO:0000259" key="10">
    <source>
        <dbReference type="Pfam" id="PF20169"/>
    </source>
</evidence>
<keyword evidence="5" id="KW-0408">Iron</keyword>
<dbReference type="CDD" id="cd07034">
    <property type="entry name" value="TPP_PYR_PFOR_IOR-alpha_like"/>
    <property type="match status" value="1"/>
</dbReference>
<dbReference type="Gene3D" id="3.40.50.970">
    <property type="match status" value="1"/>
</dbReference>
<keyword evidence="1" id="KW-0813">Transport</keyword>
<dbReference type="GO" id="GO:0000287">
    <property type="term" value="F:magnesium ion binding"/>
    <property type="evidence" value="ECO:0007669"/>
    <property type="project" value="UniProtKB-ARBA"/>
</dbReference>
<keyword evidence="3" id="KW-0249">Electron transport</keyword>
<dbReference type="NCBIfam" id="NF009588">
    <property type="entry name" value="PRK13029.1"/>
    <property type="match status" value="1"/>
</dbReference>
<sequence length="1150" mass="121497">MAAVDLTLDAKYVAEQGPIFLTGVQAHVRAILDQLRLDRRNGLRTGAFVSGYQGSPLGTFDRELHRQLHLAPDGALVHVPAVNEELAATSVYGTQLVDQLPGARTDGVFGVWYGKGPGLDRACDAIRHGNFVGAARTGGMVALVGDDPGCKSSTIPSASEQMLAGLHVPTLYPGRLEEVLAFGLHAVACSRASGLWSAIKSVTNIADGAGTATPVAAGFVPVVPQLEWRGRPFVHEPSGKLLAARSLEMEETLVSVRLPLAKLYARANALNEIAVAPRAARLGIVAAGKTFYDLRHACELLGLDDARLERLGIRLLRVGMLYPLDEDVVRELARGTTDVLVVEEKGPWLERAVRDALYDLPERPRVLGRLDAEGRPLVPAAGELDGDLVAAVLARAVAPLLPDGERLAARPAPAAAPVPPPVDLPARSPFFCSGCPHNRSTDVPDGTQVGVGIGCHTMVLLTREGKGELTGLTQMGGEGAQWIGMAPFTGTAHFVQNIGDGTFHHSGSLAVRAAVAAGVNITYKLLYNSAVAMTGGQAVEGVLAVPELARGLAAEGVRRIVITAEEPERYRGVALPGIASVRGRDALLDAQRELAEVPGVTVLIHDQRCAAEKRRLRKRGKLADPPQRVVIEERVCEGCGDCGRKSDCLSVRPVETEYGRKTQIHQASCNKDFSCLEGDCPSFVTVLPPRGRRAASAPAPSRPSPSEPPSGLPTPEPRVPAHDCTIRMVGIGGTGVVTISQVLGVAAMLDGRHVWSLDQTGLSQKGGPVASDVRFADAPIGGANKAAAGGADVLLGFDLLGAAAPKNLATASPDRTVAVISTSEVPTGQMVIDPAAAFPGAPSVLAPIEAATRRDENVLLDAQHLSQALLHDDMPANALLLGAAFQAGALPLSAGAIEQAFRLNGAAVERNLAAFAWGRAAVADPGAVAAVLDAPDEPAPRTADELIADRAAELRRYQDDRYARRYEDAALRVMAVAAERAPDKAGAIATAFAGGLFKLMAYKDEYEVARLHLDGADRARAASGYGPGARVAWHLHPPVLRGLGMRRKVRLGSWFTPAFTALREGRRLRGTPLDPFGRTEVRRTERALVGEYQGIVDEALRHLTPRTADAVVELCELPGVVRGYEEIKLAAVARFREEAAQRLAALRAAA</sequence>
<feature type="compositionally biased region" description="Pro residues" evidence="7">
    <location>
        <begin position="700"/>
        <end position="718"/>
    </location>
</feature>
<reference evidence="11" key="1">
    <citation type="journal article" date="2022" name="Int. J. Syst. Evol. Microbiol.">
        <title>Pseudomonas aegrilactucae sp. nov. and Pseudomonas morbosilactucae sp. nov., pathogens causing bacterial rot of lettuce in Japan.</title>
        <authorList>
            <person name="Sawada H."/>
            <person name="Fujikawa T."/>
            <person name="Satou M."/>
        </authorList>
    </citation>
    <scope>NUCLEOTIDE SEQUENCE</scope>
    <source>
        <strain evidence="11">0166_1</strain>
    </source>
</reference>
<feature type="region of interest" description="Disordered" evidence="7">
    <location>
        <begin position="691"/>
        <end position="721"/>
    </location>
</feature>
<evidence type="ECO:0000256" key="5">
    <source>
        <dbReference type="ARBA" id="ARBA00023004"/>
    </source>
</evidence>
<dbReference type="KEGG" id="sbae:DSM104329_04757"/>
<evidence type="ECO:0000256" key="4">
    <source>
        <dbReference type="ARBA" id="ARBA00023002"/>
    </source>
</evidence>
<dbReference type="InterPro" id="IPR011766">
    <property type="entry name" value="TPP_enzyme_TPP-bd"/>
</dbReference>
<dbReference type="Pfam" id="PF02775">
    <property type="entry name" value="TPP_enzyme_C"/>
    <property type="match status" value="1"/>
</dbReference>
<dbReference type="InterPro" id="IPR019752">
    <property type="entry name" value="Pyrv/ketoisovalerate_OxRed_cat"/>
</dbReference>
<keyword evidence="2" id="KW-0004">4Fe-4S</keyword>
<keyword evidence="2" id="KW-0479">Metal-binding</keyword>
<evidence type="ECO:0008006" key="13">
    <source>
        <dbReference type="Google" id="ProtNLM"/>
    </source>
</evidence>
<dbReference type="GO" id="GO:0045333">
    <property type="term" value="P:cellular respiration"/>
    <property type="evidence" value="ECO:0007669"/>
    <property type="project" value="UniProtKB-ARBA"/>
</dbReference>
<name>A0A9E6Y2G6_9ACTN</name>
<evidence type="ECO:0000313" key="12">
    <source>
        <dbReference type="Proteomes" id="UP001162834"/>
    </source>
</evidence>
<protein>
    <recommendedName>
        <fullName evidence="13">Indolepyruvate ferredoxin oxidoreductase family protein</fullName>
    </recommendedName>
</protein>
<dbReference type="GO" id="GO:0016625">
    <property type="term" value="F:oxidoreductase activity, acting on the aldehyde or oxo group of donors, iron-sulfur protein as acceptor"/>
    <property type="evidence" value="ECO:0007669"/>
    <property type="project" value="UniProtKB-ARBA"/>
</dbReference>
<dbReference type="PANTHER" id="PTHR48084">
    <property type="entry name" value="2-OXOGLUTARATE OXIDOREDUCTASE SUBUNIT KORB-RELATED"/>
    <property type="match status" value="1"/>
</dbReference>
<dbReference type="EMBL" id="CP087164">
    <property type="protein sequence ID" value="UGS38333.1"/>
    <property type="molecule type" value="Genomic_DNA"/>
</dbReference>
<evidence type="ECO:0000313" key="11">
    <source>
        <dbReference type="EMBL" id="UGS38333.1"/>
    </source>
</evidence>
<feature type="domain" description="DUF6537" evidence="10">
    <location>
        <begin position="944"/>
        <end position="1140"/>
    </location>
</feature>
<dbReference type="InterPro" id="IPR029061">
    <property type="entry name" value="THDP-binding"/>
</dbReference>
<feature type="domain" description="Thiamine pyrophosphate enzyme TPP-binding" evidence="9">
    <location>
        <begin position="452"/>
        <end position="538"/>
    </location>
</feature>
<evidence type="ECO:0000259" key="9">
    <source>
        <dbReference type="Pfam" id="PF02775"/>
    </source>
</evidence>
<dbReference type="Pfam" id="PF01558">
    <property type="entry name" value="POR"/>
    <property type="match status" value="1"/>
</dbReference>